<feature type="domain" description="O-methyltransferase C-terminal" evidence="1">
    <location>
        <begin position="76"/>
        <end position="177"/>
    </location>
</feature>
<evidence type="ECO:0000313" key="3">
    <source>
        <dbReference type="Proteomes" id="UP001171916"/>
    </source>
</evidence>
<gene>
    <name evidence="2" type="ORF">QVH07_12200</name>
</gene>
<keyword evidence="3" id="KW-1185">Reference proteome</keyword>
<dbReference type="InterPro" id="IPR001077">
    <property type="entry name" value="COMT_C"/>
</dbReference>
<protein>
    <submittedName>
        <fullName evidence="2">Class I SAM-dependent methyltransferase</fullName>
        <ecNumber evidence="2">2.1.-.-</ecNumber>
    </submittedName>
</protein>
<organism evidence="2 3">
    <name type="scientific">Algoriphagus sediminis</name>
    <dbReference type="NCBI Taxonomy" id="3057113"/>
    <lineage>
        <taxon>Bacteria</taxon>
        <taxon>Pseudomonadati</taxon>
        <taxon>Bacteroidota</taxon>
        <taxon>Cytophagia</taxon>
        <taxon>Cytophagales</taxon>
        <taxon>Cyclobacteriaceae</taxon>
        <taxon>Algoriphagus</taxon>
    </lineage>
</organism>
<keyword evidence="2" id="KW-0808">Transferase</keyword>
<evidence type="ECO:0000259" key="1">
    <source>
        <dbReference type="Pfam" id="PF00891"/>
    </source>
</evidence>
<dbReference type="Pfam" id="PF00891">
    <property type="entry name" value="Methyltransf_2"/>
    <property type="match status" value="1"/>
</dbReference>
<proteinExistence type="predicted"/>
<name>A0ABT7YEG4_9BACT</name>
<reference evidence="2" key="1">
    <citation type="submission" date="2023-06" db="EMBL/GenBank/DDBJ databases">
        <title>Robiginitalea aurantiacus sp. nov. and Algoriphagus sediminis sp. nov., isolated from coastal sediment.</title>
        <authorList>
            <person name="Zhou Z.Y."/>
            <person name="An J."/>
            <person name="Jia Y.W."/>
            <person name="Du Z.J."/>
        </authorList>
    </citation>
    <scope>NUCLEOTIDE SEQUENCE</scope>
    <source>
        <strain evidence="2">C2-7</strain>
    </source>
</reference>
<dbReference type="Gene3D" id="3.40.50.150">
    <property type="entry name" value="Vaccinia Virus protein VP39"/>
    <property type="match status" value="1"/>
</dbReference>
<evidence type="ECO:0000313" key="2">
    <source>
        <dbReference type="EMBL" id="MDN3204918.1"/>
    </source>
</evidence>
<sequence length="200" mass="23083">MKDLYSSVAPFYSFLAKLVFGSSLVEAKLFHLEGRSLGKILIIGGGDGFDYLDLKHPKYGEFWEKSESMLLHAKKNLHETGLSFYLGDFADSAEVDFDEIWLHFVLDTLKDEEVTEFLETCRSKLSENGKIYLTDFYSPVTSKQKLIHKSMIRFFKVAAAYPRNKVPDYEKFLSEAGLIKTHEKKFKKGWIRSSVWKIRG</sequence>
<dbReference type="CDD" id="cd02440">
    <property type="entry name" value="AdoMet_MTases"/>
    <property type="match status" value="1"/>
</dbReference>
<dbReference type="RefSeq" id="WP_290000753.1">
    <property type="nucleotide sequence ID" value="NZ_JAUEPH010000005.1"/>
</dbReference>
<accession>A0ABT7YEG4</accession>
<dbReference type="GO" id="GO:0008168">
    <property type="term" value="F:methyltransferase activity"/>
    <property type="evidence" value="ECO:0007669"/>
    <property type="project" value="UniProtKB-KW"/>
</dbReference>
<keyword evidence="2" id="KW-0489">Methyltransferase</keyword>
<comment type="caution">
    <text evidence="2">The sequence shown here is derived from an EMBL/GenBank/DDBJ whole genome shotgun (WGS) entry which is preliminary data.</text>
</comment>
<dbReference type="EC" id="2.1.-.-" evidence="2"/>
<dbReference type="GO" id="GO:0032259">
    <property type="term" value="P:methylation"/>
    <property type="evidence" value="ECO:0007669"/>
    <property type="project" value="UniProtKB-KW"/>
</dbReference>
<dbReference type="EMBL" id="JAUEPH010000005">
    <property type="protein sequence ID" value="MDN3204918.1"/>
    <property type="molecule type" value="Genomic_DNA"/>
</dbReference>
<dbReference type="Proteomes" id="UP001171916">
    <property type="component" value="Unassembled WGS sequence"/>
</dbReference>
<dbReference type="InterPro" id="IPR029063">
    <property type="entry name" value="SAM-dependent_MTases_sf"/>
</dbReference>
<dbReference type="SUPFAM" id="SSF53335">
    <property type="entry name" value="S-adenosyl-L-methionine-dependent methyltransferases"/>
    <property type="match status" value="1"/>
</dbReference>